<organism evidence="1 2">
    <name type="scientific">Nocardioides currus</name>
    <dbReference type="NCBI Taxonomy" id="2133958"/>
    <lineage>
        <taxon>Bacteria</taxon>
        <taxon>Bacillati</taxon>
        <taxon>Actinomycetota</taxon>
        <taxon>Actinomycetes</taxon>
        <taxon>Propionibacteriales</taxon>
        <taxon>Nocardioidaceae</taxon>
        <taxon>Nocardioides</taxon>
    </lineage>
</organism>
<dbReference type="PANTHER" id="PTHR36454">
    <property type="entry name" value="LMO2823 PROTEIN"/>
    <property type="match status" value="1"/>
</dbReference>
<comment type="caution">
    <text evidence="1">The sequence shown here is derived from an EMBL/GenBank/DDBJ whole genome shotgun (WGS) entry which is preliminary data.</text>
</comment>
<dbReference type="EMBL" id="PYXZ01000011">
    <property type="protein sequence ID" value="PUA79218.1"/>
    <property type="molecule type" value="Genomic_DNA"/>
</dbReference>
<reference evidence="1 2" key="1">
    <citation type="submission" date="2018-03" db="EMBL/GenBank/DDBJ databases">
        <authorList>
            <person name="Keele B.F."/>
        </authorList>
    </citation>
    <scope>NUCLEOTIDE SEQUENCE [LARGE SCALE GENOMIC DNA]</scope>
    <source>
        <strain evidence="1 2">IB-3</strain>
    </source>
</reference>
<evidence type="ECO:0000313" key="1">
    <source>
        <dbReference type="EMBL" id="PUA79218.1"/>
    </source>
</evidence>
<dbReference type="PANTHER" id="PTHR36454:SF1">
    <property type="entry name" value="DUF1015 DOMAIN-CONTAINING PROTEIN"/>
    <property type="match status" value="1"/>
</dbReference>
<dbReference type="RefSeq" id="WP_108346148.1">
    <property type="nucleotide sequence ID" value="NZ_PYXZ01000011.1"/>
</dbReference>
<keyword evidence="2" id="KW-1185">Reference proteome</keyword>
<dbReference type="AlphaFoldDB" id="A0A2R7YS36"/>
<name>A0A2R7YS36_9ACTN</name>
<dbReference type="OrthoDB" id="9781616at2"/>
<accession>A0A2R7YS36</accession>
<evidence type="ECO:0000313" key="2">
    <source>
        <dbReference type="Proteomes" id="UP000244867"/>
    </source>
</evidence>
<dbReference type="Pfam" id="PF06245">
    <property type="entry name" value="DUF1015"/>
    <property type="match status" value="1"/>
</dbReference>
<dbReference type="InterPro" id="IPR008323">
    <property type="entry name" value="UCP033563"/>
</dbReference>
<gene>
    <name evidence="1" type="ORF">C7S10_19475</name>
</gene>
<sequence>MDFAAVITPPYVAKPLRLEPFRAMLLAPNRVGDPASARAFARPYRAVANRLLEWEADGRVTRSELPGLFLHEYTAGGLTIRGLVGALAMDRRADGLADRAIWPHEGIHPTQVDELATRMFEMGMNPAPILLVHEGPEDVRALLTEVATRPPHGEYLDRNEQKQRIWAITDPRQIDAINGSLAGGAALIADGHHRYAAYLQLQEAHPGTAWDRGLAMLVDQTDTPLFLGAIHRTINGVSLDQVCAAAVLAGGAVHPGDRDTALAELAPNTVVVTDSHAWAVLTPPHGSGLELVEWLQSGLIPVLEQQPTSVAFHHSAEDALGRATARTVAALLPAPDFAAVRDLVNRGGLLPEKATSFQPKPSLGVIMRSLRDEPSTPT</sequence>
<evidence type="ECO:0008006" key="3">
    <source>
        <dbReference type="Google" id="ProtNLM"/>
    </source>
</evidence>
<protein>
    <recommendedName>
        <fullName evidence="3">DUF1015 domain-containing protein</fullName>
    </recommendedName>
</protein>
<proteinExistence type="predicted"/>
<dbReference type="Proteomes" id="UP000244867">
    <property type="component" value="Unassembled WGS sequence"/>
</dbReference>